<feature type="compositionally biased region" description="Acidic residues" evidence="1">
    <location>
        <begin position="264"/>
        <end position="275"/>
    </location>
</feature>
<accession>A0A7W7DLB2</accession>
<feature type="transmembrane region" description="Helical" evidence="2">
    <location>
        <begin position="91"/>
        <end position="109"/>
    </location>
</feature>
<feature type="region of interest" description="Disordered" evidence="1">
    <location>
        <begin position="684"/>
        <end position="740"/>
    </location>
</feature>
<dbReference type="GeneID" id="95799787"/>
<feature type="transmembrane region" description="Helical" evidence="2">
    <location>
        <begin position="29"/>
        <end position="52"/>
    </location>
</feature>
<feature type="transmembrane region" description="Helical" evidence="2">
    <location>
        <begin position="170"/>
        <end position="192"/>
    </location>
</feature>
<keyword evidence="2" id="KW-1133">Transmembrane helix</keyword>
<evidence type="ECO:0000259" key="3">
    <source>
        <dbReference type="Pfam" id="PF15648"/>
    </source>
</evidence>
<name>A0A7W7DLB2_9ACTN</name>
<feature type="compositionally biased region" description="Gly residues" evidence="1">
    <location>
        <begin position="252"/>
        <end position="263"/>
    </location>
</feature>
<evidence type="ECO:0000313" key="5">
    <source>
        <dbReference type="Proteomes" id="UP000565089"/>
    </source>
</evidence>
<keyword evidence="5" id="KW-1185">Reference proteome</keyword>
<comment type="caution">
    <text evidence="4">The sequence shown here is derived from an EMBL/GenBank/DDBJ whole genome shotgun (WGS) entry which is preliminary data.</text>
</comment>
<evidence type="ECO:0000313" key="4">
    <source>
        <dbReference type="EMBL" id="MBB4712898.1"/>
    </source>
</evidence>
<evidence type="ECO:0000256" key="1">
    <source>
        <dbReference type="SAM" id="MobiDB-lite"/>
    </source>
</evidence>
<proteinExistence type="predicted"/>
<reference evidence="4 5" key="1">
    <citation type="submission" date="2020-08" db="EMBL/GenBank/DDBJ databases">
        <title>Sequencing the genomes of 1000 actinobacteria strains.</title>
        <authorList>
            <person name="Klenk H.-P."/>
        </authorList>
    </citation>
    <scope>NUCLEOTIDE SEQUENCE [LARGE SCALE GENOMIC DNA]</scope>
    <source>
        <strain evidence="4 5">DSM 40483</strain>
    </source>
</reference>
<feature type="domain" description="Tox-REase-5" evidence="3">
    <location>
        <begin position="755"/>
        <end position="841"/>
    </location>
</feature>
<feature type="region of interest" description="Disordered" evidence="1">
    <location>
        <begin position="216"/>
        <end position="438"/>
    </location>
</feature>
<dbReference type="AlphaFoldDB" id="A0A7W7DLB2"/>
<gene>
    <name evidence="4" type="ORF">BJ965_002780</name>
</gene>
<dbReference type="RefSeq" id="WP_184908908.1">
    <property type="nucleotide sequence ID" value="NZ_JACHMS010000001.1"/>
</dbReference>
<feature type="compositionally biased region" description="Basic and acidic residues" evidence="1">
    <location>
        <begin position="731"/>
        <end position="740"/>
    </location>
</feature>
<feature type="compositionally biased region" description="Basic and acidic residues" evidence="1">
    <location>
        <begin position="684"/>
        <end position="711"/>
    </location>
</feature>
<keyword evidence="2" id="KW-0812">Transmembrane</keyword>
<dbReference type="EMBL" id="JACHMS010000001">
    <property type="protein sequence ID" value="MBB4712898.1"/>
    <property type="molecule type" value="Genomic_DNA"/>
</dbReference>
<sequence length="868" mass="89243">MSAFGGVPVFGGDGWSSGSGRRRELPGPLSVALVLVHTLFAFTVLGGIGLLATAASLDAVDIRLLGQVAFAAAPGTIGWVLARRSWSGGVWVWRGLLALQAWLILAALGNVGDGSGRGFTQLFLPILIVVFLTRRQSREWFRLPDAERADRRPFSMARMIRWRRDEGQTAVEYAGLVAVVAAIIAALVVSGLGTQIFTGLQSAVCKVTGTACPAAAGNGGEEVQAGDGADGTDGERPDGSGPADPGQEGQEGHGQGDQGAGGQGDEDGGQGDEDGGAGVGGTGNRGTGGTGPGGADSGGQDAGGADSGGQDAGGADSGGQDAGGADSGGQDTGGADSGGQDTGGADPGGQDTGGSVSGGPPGGNSGGNGSASQDGEGGEGGEGGSNGVTGGVSGEDTGASYTEETDEEKDEAAEDEPGWEEDEEAAEDGADEGGDEGCTSGFGAFFGCVGDQFKQVGQGLFVDGIWGDVTGIWDTVTNPGKAWEGLKDYGSSLGDQWSEDAKDAGGKWENGDYFDALTDWGGASWNTGVKVLDDMFVGDEVRDQWNNGEKTRAVTNVVWNVGSLFIPGYGEAKIVQKLGKLGKLGKLTENAAEAAADARKAARAGDVDAAEKAAKEADEAADAAEERARQSGCTIASAPGRRVPYGGAPGLTGSAGSGTTVLAAGGSRSPYVVLAEGGCDEEAKKQAEEARKQAEEAEKAEKEARKEESRKKVAKWKKPSWYNDLRNPRKGSKDGGDGHWKAKKAVAYWPKSEVWMRYQEQVSKVKRGKEYAVKDPRTGRDVDFDGWDSARQTYVEAKFGYSNKVRADGTLEPAQATKFVEQARRQLSAANGKPVEWNFSNKAVAEAAEEAFDEAGIGVVVKYTPWEK</sequence>
<feature type="compositionally biased region" description="Gly residues" evidence="1">
    <location>
        <begin position="378"/>
        <end position="393"/>
    </location>
</feature>
<feature type="compositionally biased region" description="Basic and acidic residues" evidence="1">
    <location>
        <begin position="613"/>
        <end position="629"/>
    </location>
</feature>
<dbReference type="Pfam" id="PF15648">
    <property type="entry name" value="Tox-REase-5"/>
    <property type="match status" value="1"/>
</dbReference>
<feature type="region of interest" description="Disordered" evidence="1">
    <location>
        <begin position="613"/>
        <end position="642"/>
    </location>
</feature>
<feature type="compositionally biased region" description="Acidic residues" evidence="1">
    <location>
        <begin position="403"/>
        <end position="435"/>
    </location>
</feature>
<keyword evidence="2" id="KW-0472">Membrane</keyword>
<feature type="transmembrane region" description="Helical" evidence="2">
    <location>
        <begin position="64"/>
        <end position="82"/>
    </location>
</feature>
<dbReference type="Proteomes" id="UP000565089">
    <property type="component" value="Unassembled WGS sequence"/>
</dbReference>
<dbReference type="InterPro" id="IPR028904">
    <property type="entry name" value="Tox-REase-5_dom"/>
</dbReference>
<evidence type="ECO:0000256" key="2">
    <source>
        <dbReference type="SAM" id="Phobius"/>
    </source>
</evidence>
<feature type="transmembrane region" description="Helical" evidence="2">
    <location>
        <begin position="115"/>
        <end position="133"/>
    </location>
</feature>
<protein>
    <submittedName>
        <fullName evidence="4">Flp pilus assembly pilin Flp</fullName>
    </submittedName>
</protein>
<organism evidence="4 5">
    <name type="scientific">Streptomyces luteogriseus</name>
    <dbReference type="NCBI Taxonomy" id="68233"/>
    <lineage>
        <taxon>Bacteria</taxon>
        <taxon>Bacillati</taxon>
        <taxon>Actinomycetota</taxon>
        <taxon>Actinomycetes</taxon>
        <taxon>Kitasatosporales</taxon>
        <taxon>Streptomycetaceae</taxon>
        <taxon>Streptomyces</taxon>
    </lineage>
</organism>
<feature type="compositionally biased region" description="Gly residues" evidence="1">
    <location>
        <begin position="276"/>
        <end position="369"/>
    </location>
</feature>